<dbReference type="KEGG" id="vg:19526220"/>
<organism evidence="1 2">
    <name type="scientific">Bacillus phage Hakuna</name>
    <dbReference type="NCBI Taxonomy" id="1486659"/>
    <lineage>
        <taxon>Viruses</taxon>
        <taxon>Duplodnaviria</taxon>
        <taxon>Heunggongvirae</taxon>
        <taxon>Uroviricota</taxon>
        <taxon>Caudoviricetes</taxon>
        <taxon>Herelleviridae</taxon>
        <taxon>Bastillevirinae</taxon>
        <taxon>Wphvirus</taxon>
        <taxon>Wphvirus hakuna</taxon>
    </lineage>
</organism>
<dbReference type="EMBL" id="KJ489399">
    <property type="protein sequence ID" value="AHZ10238.1"/>
    <property type="molecule type" value="Genomic_DNA"/>
</dbReference>
<evidence type="ECO:0000313" key="1">
    <source>
        <dbReference type="EMBL" id="AHZ10238.1"/>
    </source>
</evidence>
<keyword evidence="2" id="KW-1185">Reference proteome</keyword>
<evidence type="ECO:0000313" key="2">
    <source>
        <dbReference type="Proteomes" id="UP000026900"/>
    </source>
</evidence>
<proteinExistence type="predicted"/>
<name>A0A024B2N2_9CAUD</name>
<sequence length="64" mass="7338">MSYAELILEKELERLAFLIAQRKRWLSTNVEGHPHVSSVKQGILCDEMNIQDLEAALNIMRGAR</sequence>
<accession>A0A024B2N2</accession>
<dbReference type="Proteomes" id="UP000026900">
    <property type="component" value="Segment"/>
</dbReference>
<protein>
    <submittedName>
        <fullName evidence="1">Uncharacterized protein</fullName>
    </submittedName>
</protein>
<dbReference type="GeneID" id="19526220"/>
<reference evidence="2" key="1">
    <citation type="submission" date="2014-09" db="EMBL/GenBank/DDBJ databases">
        <authorList>
            <person name="Sauder A.B."/>
            <person name="McKenzie Q.R."/>
            <person name="Temple L.M."/>
            <person name="Alexis B.K."/>
            <person name="Al-Atrache Z."/>
            <person name="Lewis L.O."/>
            <person name="Loesser-Casey K.E."/>
            <person name="Mitchell K.J."/>
        </authorList>
    </citation>
    <scope>NUCLEOTIDE SEQUENCE [LARGE SCALE GENOMIC DNA]</scope>
</reference>
<dbReference type="RefSeq" id="YP_009036669.1">
    <property type="nucleotide sequence ID" value="NC_024213.1"/>
</dbReference>